<evidence type="ECO:0000313" key="1">
    <source>
        <dbReference type="EMBL" id="MBX39313.1"/>
    </source>
</evidence>
<accession>A0A2P2NA08</accession>
<reference evidence="1" key="1">
    <citation type="submission" date="2018-02" db="EMBL/GenBank/DDBJ databases">
        <title>Rhizophora mucronata_Transcriptome.</title>
        <authorList>
            <person name="Meera S.P."/>
            <person name="Sreeshan A."/>
            <person name="Augustine A."/>
        </authorList>
    </citation>
    <scope>NUCLEOTIDE SEQUENCE</scope>
    <source>
        <tissue evidence="1">Leaf</tissue>
    </source>
</reference>
<proteinExistence type="predicted"/>
<name>A0A2P2NA08_RHIMU</name>
<sequence length="22" mass="2607">MQGTGGKKFLNFTHFFIQLYDN</sequence>
<protein>
    <submittedName>
        <fullName evidence="1">Uncharacterized protein</fullName>
    </submittedName>
</protein>
<organism evidence="1">
    <name type="scientific">Rhizophora mucronata</name>
    <name type="common">Asiatic mangrove</name>
    <dbReference type="NCBI Taxonomy" id="61149"/>
    <lineage>
        <taxon>Eukaryota</taxon>
        <taxon>Viridiplantae</taxon>
        <taxon>Streptophyta</taxon>
        <taxon>Embryophyta</taxon>
        <taxon>Tracheophyta</taxon>
        <taxon>Spermatophyta</taxon>
        <taxon>Magnoliopsida</taxon>
        <taxon>eudicotyledons</taxon>
        <taxon>Gunneridae</taxon>
        <taxon>Pentapetalae</taxon>
        <taxon>rosids</taxon>
        <taxon>fabids</taxon>
        <taxon>Malpighiales</taxon>
        <taxon>Rhizophoraceae</taxon>
        <taxon>Rhizophora</taxon>
    </lineage>
</organism>
<dbReference type="EMBL" id="GGEC01058829">
    <property type="protein sequence ID" value="MBX39313.1"/>
    <property type="molecule type" value="Transcribed_RNA"/>
</dbReference>
<dbReference type="AlphaFoldDB" id="A0A2P2NA08"/>